<dbReference type="OrthoDB" id="4338017at2"/>
<keyword evidence="1" id="KW-1133">Transmembrane helix</keyword>
<name>A0A4R5CKU8_9ACTN</name>
<dbReference type="EMBL" id="SMKZ01000071">
    <property type="protein sequence ID" value="TDD98082.1"/>
    <property type="molecule type" value="Genomic_DNA"/>
</dbReference>
<dbReference type="RefSeq" id="WP_131901327.1">
    <property type="nucleotide sequence ID" value="NZ_SMKZ01000071.1"/>
</dbReference>
<accession>A0A4R5CKU8</accession>
<gene>
    <name evidence="2" type="ORF">E1269_29305</name>
</gene>
<evidence type="ECO:0000313" key="3">
    <source>
        <dbReference type="Proteomes" id="UP000294739"/>
    </source>
</evidence>
<evidence type="ECO:0000313" key="2">
    <source>
        <dbReference type="EMBL" id="TDD98082.1"/>
    </source>
</evidence>
<feature type="transmembrane region" description="Helical" evidence="1">
    <location>
        <begin position="45"/>
        <end position="65"/>
    </location>
</feature>
<dbReference type="Proteomes" id="UP000294739">
    <property type="component" value="Unassembled WGS sequence"/>
</dbReference>
<sequence length="85" mass="8715">MALRIVQLVLLAIACLAVARGALYGLVDDGPYDGAWGVPTRTGAWLVHLAVSIPVCAVVVALLGATSDARRPPGPGLITRPARSS</sequence>
<dbReference type="PROSITE" id="PS51257">
    <property type="entry name" value="PROKAR_LIPOPROTEIN"/>
    <property type="match status" value="1"/>
</dbReference>
<proteinExistence type="predicted"/>
<keyword evidence="3" id="KW-1185">Reference proteome</keyword>
<protein>
    <submittedName>
        <fullName evidence="2">Uncharacterized protein</fullName>
    </submittedName>
</protein>
<reference evidence="2 3" key="1">
    <citation type="submission" date="2019-03" db="EMBL/GenBank/DDBJ databases">
        <title>Draft genome sequences of novel Actinobacteria.</title>
        <authorList>
            <person name="Sahin N."/>
            <person name="Ay H."/>
            <person name="Saygin H."/>
        </authorList>
    </citation>
    <scope>NUCLEOTIDE SEQUENCE [LARGE SCALE GENOMIC DNA]</scope>
    <source>
        <strain evidence="2 3">5K138</strain>
    </source>
</reference>
<comment type="caution">
    <text evidence="2">The sequence shown here is derived from an EMBL/GenBank/DDBJ whole genome shotgun (WGS) entry which is preliminary data.</text>
</comment>
<organism evidence="2 3">
    <name type="scientific">Jiangella asiatica</name>
    <dbReference type="NCBI Taxonomy" id="2530372"/>
    <lineage>
        <taxon>Bacteria</taxon>
        <taxon>Bacillati</taxon>
        <taxon>Actinomycetota</taxon>
        <taxon>Actinomycetes</taxon>
        <taxon>Jiangellales</taxon>
        <taxon>Jiangellaceae</taxon>
        <taxon>Jiangella</taxon>
    </lineage>
</organism>
<keyword evidence="1" id="KW-0812">Transmembrane</keyword>
<evidence type="ECO:0000256" key="1">
    <source>
        <dbReference type="SAM" id="Phobius"/>
    </source>
</evidence>
<dbReference type="AlphaFoldDB" id="A0A4R5CKU8"/>
<keyword evidence="1" id="KW-0472">Membrane</keyword>
<dbReference type="InParanoid" id="A0A4R5CKU8"/>